<keyword evidence="2" id="KW-1133">Transmembrane helix</keyword>
<evidence type="ECO:0000256" key="2">
    <source>
        <dbReference type="SAM" id="Phobius"/>
    </source>
</evidence>
<feature type="region of interest" description="Disordered" evidence="1">
    <location>
        <begin position="227"/>
        <end position="248"/>
    </location>
</feature>
<sequence>MKLRIYVFFCILEELCMLSKARTCIWSTNTVEKVKSCPVSISEWERRKYIKKCSLLAQKQNCTDVSNFEYHCVINEYENAFIEVCAPAYIINGYCAEYNELGARIQLHYGLRCEDVQPPCAKVYRSTEAYKYPGCYDIVERKLQRELNLSSIETTTIGTKFSSTTWNASVTETDENTTGSEEMIGIIMAVAILLIVIGILVLLFIFRKSKSRCACFSVCDRKTNDQDNDEMISLTTPNGQPQKPDHSSSLPMKGCEKCDFQYACAAGKLLLDMVRKNVTDTNMNARRQDNRDETNAFLEAYNKENESFVETNLTKKCKTQLEQTGLVVIIGKQGCGKTLTAVHIMKSRSYEGWVKRKFTSWEDLLAFNLNDKTLVYIDNIFDGYLYRHQLKKWWDTLCYFYFTFIKDNDSIRLIITAKDNAIKNACAHIKANFPVLKNHFFVEEESFPLSVNEMLSIVTMQVKLAEEIKNISRPIFTETLVTTIKPGDIGFPLRAHLYAFENRRNEKGAWIFDNPRAYVRNQIAYEITKDNTNGVKTLFLILLMYHSQPVSNHKMDFRYSEEWLGFLKEKCSESLINDMKPLKFENLNERAKELEGIILIKHFAIYEFQHQIYLEGLSDYFFRIHFEAAVQHFPLDILRTYEFHDISETRFNILAHRLIQELFKSALSEALICRLFERSECEERFCNELQKEGKLIELLYIPDKASPFSLPVIFWANKYGLKKLSKFLWHFVEKNTNKEDVHSQFYLARFGECCKNDENYITRTSMLLDVNDYRVLVCHYRFSGQRNILHLLISSDKSDYDAHRFMMKILTDSPDENVAVDLDLLTLALTNIAFKLGLSKEIVTSEHFFKKKKLHKLKWPK</sequence>
<feature type="transmembrane region" description="Helical" evidence="2">
    <location>
        <begin position="183"/>
        <end position="206"/>
    </location>
</feature>
<evidence type="ECO:0000313" key="6">
    <source>
        <dbReference type="Proteomes" id="UP000005408"/>
    </source>
</evidence>
<dbReference type="Proteomes" id="UP000005408">
    <property type="component" value="Unassembled WGS sequence"/>
</dbReference>
<evidence type="ECO:0000256" key="3">
    <source>
        <dbReference type="SAM" id="SignalP"/>
    </source>
</evidence>
<name>A0A8W8JBX9_MAGGI</name>
<dbReference type="AlphaFoldDB" id="A0A8W8JBX9"/>
<protein>
    <recommendedName>
        <fullName evidence="4">Novel STAND NTPase 3 domain-containing protein</fullName>
    </recommendedName>
</protein>
<organism evidence="5 6">
    <name type="scientific">Magallana gigas</name>
    <name type="common">Pacific oyster</name>
    <name type="synonym">Crassostrea gigas</name>
    <dbReference type="NCBI Taxonomy" id="29159"/>
    <lineage>
        <taxon>Eukaryota</taxon>
        <taxon>Metazoa</taxon>
        <taxon>Spiralia</taxon>
        <taxon>Lophotrochozoa</taxon>
        <taxon>Mollusca</taxon>
        <taxon>Bivalvia</taxon>
        <taxon>Autobranchia</taxon>
        <taxon>Pteriomorphia</taxon>
        <taxon>Ostreida</taxon>
        <taxon>Ostreoidea</taxon>
        <taxon>Ostreidae</taxon>
        <taxon>Magallana</taxon>
    </lineage>
</organism>
<evidence type="ECO:0000256" key="1">
    <source>
        <dbReference type="SAM" id="MobiDB-lite"/>
    </source>
</evidence>
<evidence type="ECO:0000259" key="4">
    <source>
        <dbReference type="Pfam" id="PF20720"/>
    </source>
</evidence>
<keyword evidence="3" id="KW-0732">Signal</keyword>
<proteinExistence type="predicted"/>
<dbReference type="SUPFAM" id="SSF52540">
    <property type="entry name" value="P-loop containing nucleoside triphosphate hydrolases"/>
    <property type="match status" value="1"/>
</dbReference>
<dbReference type="InterPro" id="IPR049050">
    <property type="entry name" value="nSTAND3"/>
</dbReference>
<dbReference type="InterPro" id="IPR027417">
    <property type="entry name" value="P-loop_NTPase"/>
</dbReference>
<reference evidence="5" key="1">
    <citation type="submission" date="2022-08" db="UniProtKB">
        <authorList>
            <consortium name="EnsemblMetazoa"/>
        </authorList>
    </citation>
    <scope>IDENTIFICATION</scope>
    <source>
        <strain evidence="5">05x7-T-G4-1.051#20</strain>
    </source>
</reference>
<dbReference type="EnsemblMetazoa" id="G18392.3">
    <property type="protein sequence ID" value="G18392.3:cds"/>
    <property type="gene ID" value="G18392"/>
</dbReference>
<feature type="signal peptide" evidence="3">
    <location>
        <begin position="1"/>
        <end position="21"/>
    </location>
</feature>
<evidence type="ECO:0000313" key="5">
    <source>
        <dbReference type="EnsemblMetazoa" id="G18392.3:cds"/>
    </source>
</evidence>
<keyword evidence="2" id="KW-0812">Transmembrane</keyword>
<accession>A0A8W8JBX9</accession>
<feature type="chain" id="PRO_5036479839" description="Novel STAND NTPase 3 domain-containing protein" evidence="3">
    <location>
        <begin position="22"/>
        <end position="861"/>
    </location>
</feature>
<keyword evidence="6" id="KW-1185">Reference proteome</keyword>
<dbReference type="Pfam" id="PF20720">
    <property type="entry name" value="nSTAND3"/>
    <property type="match status" value="1"/>
</dbReference>
<feature type="domain" description="Novel STAND NTPase 3" evidence="4">
    <location>
        <begin position="308"/>
        <end position="443"/>
    </location>
</feature>
<keyword evidence="2" id="KW-0472">Membrane</keyword>